<reference evidence="2" key="2">
    <citation type="submission" date="2025-08" db="UniProtKB">
        <authorList>
            <consortium name="RefSeq"/>
        </authorList>
    </citation>
    <scope>IDENTIFICATION</scope>
    <source>
        <tissue evidence="2">Leaf</tissue>
    </source>
</reference>
<dbReference type="RefSeq" id="XP_016508070.1">
    <property type="nucleotide sequence ID" value="XM_016652584.1"/>
</dbReference>
<dbReference type="RefSeq" id="XP_016508070.2">
    <property type="nucleotide sequence ID" value="XM_016652584.2"/>
</dbReference>
<dbReference type="OrthoDB" id="1922776at2759"/>
<dbReference type="Proteomes" id="UP000790787">
    <property type="component" value="Chromosome 9"/>
</dbReference>
<keyword evidence="1" id="KW-1185">Reference proteome</keyword>
<name>A0A1S4D3Q5_TOBAC</name>
<dbReference type="OMA" id="IDHNNLY"/>
<dbReference type="PaxDb" id="4097-A0A1S4D3Q5"/>
<evidence type="ECO:0000313" key="2">
    <source>
        <dbReference type="RefSeq" id="XP_016508070.2"/>
    </source>
</evidence>
<gene>
    <name evidence="2" type="primary">LOC107825696</name>
</gene>
<dbReference type="KEGG" id="nta:107825696"/>
<evidence type="ECO:0000313" key="1">
    <source>
        <dbReference type="Proteomes" id="UP000790787"/>
    </source>
</evidence>
<dbReference type="Gene3D" id="2.40.50.140">
    <property type="entry name" value="Nucleic acid-binding proteins"/>
    <property type="match status" value="1"/>
</dbReference>
<dbReference type="InterPro" id="IPR012340">
    <property type="entry name" value="NA-bd_OB-fold"/>
</dbReference>
<reference evidence="1" key="1">
    <citation type="journal article" date="2014" name="Nat. Commun.">
        <title>The tobacco genome sequence and its comparison with those of tomato and potato.</title>
        <authorList>
            <person name="Sierro N."/>
            <person name="Battey J.N."/>
            <person name="Ouadi S."/>
            <person name="Bakaher N."/>
            <person name="Bovet L."/>
            <person name="Willig A."/>
            <person name="Goepfert S."/>
            <person name="Peitsch M.C."/>
            <person name="Ivanov N.V."/>
        </authorList>
    </citation>
    <scope>NUCLEOTIDE SEQUENCE [LARGE SCALE GENOMIC DNA]</scope>
</reference>
<proteinExistence type="predicted"/>
<protein>
    <submittedName>
        <fullName evidence="2">Uncharacterized protein LOC107825696 isoform X1</fullName>
    </submittedName>
</protein>
<dbReference type="AlphaFoldDB" id="A0A1S4D3Q5"/>
<dbReference type="SUPFAM" id="SSF50249">
    <property type="entry name" value="Nucleic acid-binding proteins"/>
    <property type="match status" value="1"/>
</dbReference>
<organism evidence="1 2">
    <name type="scientific">Nicotiana tabacum</name>
    <name type="common">Common tobacco</name>
    <dbReference type="NCBI Taxonomy" id="4097"/>
    <lineage>
        <taxon>Eukaryota</taxon>
        <taxon>Viridiplantae</taxon>
        <taxon>Streptophyta</taxon>
        <taxon>Embryophyta</taxon>
        <taxon>Tracheophyta</taxon>
        <taxon>Spermatophyta</taxon>
        <taxon>Magnoliopsida</taxon>
        <taxon>eudicotyledons</taxon>
        <taxon>Gunneridae</taxon>
        <taxon>Pentapetalae</taxon>
        <taxon>asterids</taxon>
        <taxon>lamiids</taxon>
        <taxon>Solanales</taxon>
        <taxon>Solanaceae</taxon>
        <taxon>Nicotianoideae</taxon>
        <taxon>Nicotianeae</taxon>
        <taxon>Nicotiana</taxon>
    </lineage>
</organism>
<dbReference type="GeneID" id="107825696"/>
<accession>A0A1S4D3Q5</accession>
<sequence>MNPETSNNQTNPTKRTFAEIDKPATINCMVVAIDHNNLYYTVCSVCEKTLPDPSPNTHFPNSSIPICKYCNFNNNGFFNPAPSGSKRLFRVLMSIATDKKVVVVIMFDRAARVLFGCSADEFFDFAKTHPFAAAAAGRALEGEMLKVTLSQPKNGNARHLRVVSVLPLRTGFQPVIETLRELYRAQGGS</sequence>
<dbReference type="STRING" id="4097.A0A1S4D3Q5"/>